<evidence type="ECO:0000313" key="2">
    <source>
        <dbReference type="EMBL" id="MSR91286.1"/>
    </source>
</evidence>
<keyword evidence="1" id="KW-0472">Membrane</keyword>
<dbReference type="Pfam" id="PF05437">
    <property type="entry name" value="AzlD"/>
    <property type="match status" value="1"/>
</dbReference>
<protein>
    <submittedName>
        <fullName evidence="2">AzlD domain-containing protein</fullName>
    </submittedName>
</protein>
<feature type="transmembrane region" description="Helical" evidence="1">
    <location>
        <begin position="83"/>
        <end position="101"/>
    </location>
</feature>
<proteinExistence type="predicted"/>
<sequence>MVYIYIITMAVVTYLIRMIPMTVFQKKITNKYIKSFLYYVPYSCLMAMTFPVVFHATSSIYSALAGVIVAVVLAFYNKSLVTVAVSACVTVFVMEKIMIFMS</sequence>
<feature type="transmembrane region" description="Helical" evidence="1">
    <location>
        <begin position="60"/>
        <end position="76"/>
    </location>
</feature>
<dbReference type="InterPro" id="IPR008407">
    <property type="entry name" value="Brnchd-chn_aa_trnsp_AzlD"/>
</dbReference>
<evidence type="ECO:0000313" key="3">
    <source>
        <dbReference type="Proteomes" id="UP000460287"/>
    </source>
</evidence>
<dbReference type="EMBL" id="VULX01000009">
    <property type="protein sequence ID" value="MSR91286.1"/>
    <property type="molecule type" value="Genomic_DNA"/>
</dbReference>
<accession>A0A7X2MY83</accession>
<organism evidence="2 3">
    <name type="scientific">Inconstantimicrobium porci</name>
    <dbReference type="NCBI Taxonomy" id="2652291"/>
    <lineage>
        <taxon>Bacteria</taxon>
        <taxon>Bacillati</taxon>
        <taxon>Bacillota</taxon>
        <taxon>Clostridia</taxon>
        <taxon>Eubacteriales</taxon>
        <taxon>Clostridiaceae</taxon>
        <taxon>Inconstantimicrobium</taxon>
    </lineage>
</organism>
<dbReference type="RefSeq" id="WP_154531176.1">
    <property type="nucleotide sequence ID" value="NZ_JAXFSD010000177.1"/>
</dbReference>
<feature type="transmembrane region" description="Helical" evidence="1">
    <location>
        <begin position="6"/>
        <end position="24"/>
    </location>
</feature>
<dbReference type="Proteomes" id="UP000460287">
    <property type="component" value="Unassembled WGS sequence"/>
</dbReference>
<keyword evidence="1" id="KW-1133">Transmembrane helix</keyword>
<comment type="caution">
    <text evidence="2">The sequence shown here is derived from an EMBL/GenBank/DDBJ whole genome shotgun (WGS) entry which is preliminary data.</text>
</comment>
<name>A0A7X2MY83_9CLOT</name>
<gene>
    <name evidence="2" type="ORF">FYJ33_07635</name>
</gene>
<dbReference type="AlphaFoldDB" id="A0A7X2MY83"/>
<reference evidence="2 3" key="1">
    <citation type="submission" date="2019-08" db="EMBL/GenBank/DDBJ databases">
        <title>In-depth cultivation of the pig gut microbiome towards novel bacterial diversity and tailored functional studies.</title>
        <authorList>
            <person name="Wylensek D."/>
            <person name="Hitch T.C.A."/>
            <person name="Clavel T."/>
        </authorList>
    </citation>
    <scope>NUCLEOTIDE SEQUENCE [LARGE SCALE GENOMIC DNA]</scope>
    <source>
        <strain evidence="2 3">WCA-383-APC-5B</strain>
    </source>
</reference>
<keyword evidence="1" id="KW-0812">Transmembrane</keyword>
<keyword evidence="3" id="KW-1185">Reference proteome</keyword>
<evidence type="ECO:0000256" key="1">
    <source>
        <dbReference type="SAM" id="Phobius"/>
    </source>
</evidence>